<dbReference type="InterPro" id="IPR013780">
    <property type="entry name" value="Glyco_hydro_b"/>
</dbReference>
<dbReference type="FunFam" id="3.20.20.80:FF:000016">
    <property type="entry name" value="Maltase-glucoamylase, intestinal"/>
    <property type="match status" value="1"/>
</dbReference>
<dbReference type="PANTHER" id="PTHR22762:SF131">
    <property type="entry name" value="GLYCOSIDE HYDROLASE FAMILY 31 N-TERMINAL DOMAIN-CONTAINING PROTEIN"/>
    <property type="match status" value="1"/>
</dbReference>
<comment type="subcellular location">
    <subcellularLocation>
        <location evidence="1">Endomembrane system</location>
    </subcellularLocation>
</comment>
<feature type="signal peptide" evidence="10">
    <location>
        <begin position="1"/>
        <end position="21"/>
    </location>
</feature>
<dbReference type="GO" id="GO:0012505">
    <property type="term" value="C:endomembrane system"/>
    <property type="evidence" value="ECO:0007669"/>
    <property type="project" value="UniProtKB-SubCell"/>
</dbReference>
<reference evidence="12" key="1">
    <citation type="submission" date="2021-02" db="EMBL/GenBank/DDBJ databases">
        <authorList>
            <person name="Nowell W R."/>
        </authorList>
    </citation>
    <scope>NUCLEOTIDE SEQUENCE</scope>
</reference>
<evidence type="ECO:0000256" key="4">
    <source>
        <dbReference type="ARBA" id="ARBA00023136"/>
    </source>
</evidence>
<dbReference type="CDD" id="cd06602">
    <property type="entry name" value="GH31_MGAM_SI_GAA"/>
    <property type="match status" value="1"/>
</dbReference>
<comment type="caution">
    <text evidence="8">Lacks conserved residue(s) required for the propagation of feature annotation.</text>
</comment>
<dbReference type="PROSITE" id="PS00129">
    <property type="entry name" value="GLYCOSYL_HYDROL_F31_1"/>
    <property type="match status" value="1"/>
</dbReference>
<dbReference type="SUPFAM" id="SSF51445">
    <property type="entry name" value="(Trans)glycosidases"/>
    <property type="match status" value="1"/>
</dbReference>
<dbReference type="InterPro" id="IPR017853">
    <property type="entry name" value="GH"/>
</dbReference>
<feature type="chain" id="PRO_5032847191" description="P-type domain-containing protein" evidence="10">
    <location>
        <begin position="22"/>
        <end position="901"/>
    </location>
</feature>
<evidence type="ECO:0000313" key="12">
    <source>
        <dbReference type="EMBL" id="CAF3707781.1"/>
    </source>
</evidence>
<evidence type="ECO:0000256" key="6">
    <source>
        <dbReference type="ARBA" id="ARBA00023180"/>
    </source>
</evidence>
<evidence type="ECO:0000256" key="1">
    <source>
        <dbReference type="ARBA" id="ARBA00004308"/>
    </source>
</evidence>
<dbReference type="InterPro" id="IPR030459">
    <property type="entry name" value="Glyco_hydro_31_CS"/>
</dbReference>
<evidence type="ECO:0000256" key="9">
    <source>
        <dbReference type="RuleBase" id="RU361185"/>
    </source>
</evidence>
<dbReference type="GO" id="GO:0004558">
    <property type="term" value="F:alpha-1,4-glucosidase activity"/>
    <property type="evidence" value="ECO:0007669"/>
    <property type="project" value="TreeGrafter"/>
</dbReference>
<sequence length="901" mass="101723">MAHFSVAKWIVMLFFVSSASAQQCDQPVDSARFDCHPEPSVSQQSCLDRNCCWKPIFSPAIRLLKNHSTNYFEGVPWCYYPRDFPTYQIKTNESTSFGQRLTIVKRQSTYMPNEILNLTVDLIYETAQRFRLRIYDSTEKRFEVPLQVPAIETKANATDYEVSLSQTPFAILVKRKSTRGILFDSSASPLIYADQFIKFSSHLSSPFLYGLGEHRQPLLINVTNEWRKLTFWARDIGPAEGVNLYGVHPFHINVEMNHNNTQTNFHGQFFLNSNAMDVDLQPLPAITYTTIGGIIDLYLFTGPTAQDVIQQYWDVIGKPAMPAYWSLGFHLCRWGYNNIDNLRAVVQRMRAAEFPYDVQWTDIDAMSSHLDFTYDQTNFNGLPDLIHSLQSEGKHYVNIIDPGISSTQPSGTYPPYDDGMKRAIFMTKFNSTEPITGQVWPGLTVFPDFTNASTIEWWTNIAATFHDIVPFDGIWIDMNEPSNFIDGSQDGCTNNSLDKPPFVPNVVGSSLSAKTLCPSAQHALSFHYNLHNMFGYFEAKATNLALQTIRQKRAFVLSRSSFAGSGQYTAHWTGDNRATFEDMYFSIPAILSFNMFGVPYVGADICGFGLDTTEELCTRWMQLGAFYPFMRNHNAIGQKDQDPAAFSLTTQQIMKQALLMRYSLAPFWYTLYHKAAMVSRTLVQPLHFEFPNDNNTLGIDQQFLIGSAILVSPSLVSQTTTVHAYIPQDVWYQFPSGVKVQVAGIFTDLDAPLEKINVHVRGGFIIPMQIPGANLVMGRQNPFILLVAQSAAGNASGNLFWDDGDSIDSIETKTYNYFEFSLVSNALTIHAIVTNYKDSPMRLEIVRILGISKLVTSVTVNEKDYKNFSYNIADQILVVDGLDMNMLAQSSQTIAWTTTIN</sequence>
<dbReference type="GO" id="GO:0030246">
    <property type="term" value="F:carbohydrate binding"/>
    <property type="evidence" value="ECO:0007669"/>
    <property type="project" value="InterPro"/>
</dbReference>
<dbReference type="Gene3D" id="4.10.110.10">
    <property type="entry name" value="Spasmolytic Protein, domain 1"/>
    <property type="match status" value="1"/>
</dbReference>
<evidence type="ECO:0000313" key="13">
    <source>
        <dbReference type="Proteomes" id="UP000663872"/>
    </source>
</evidence>
<evidence type="ECO:0000256" key="10">
    <source>
        <dbReference type="SAM" id="SignalP"/>
    </source>
</evidence>
<dbReference type="Gene3D" id="2.60.40.1760">
    <property type="entry name" value="glycosyl hydrolase (family 31)"/>
    <property type="match status" value="1"/>
</dbReference>
<dbReference type="Gene3D" id="3.20.20.80">
    <property type="entry name" value="Glycosidases"/>
    <property type="match status" value="1"/>
</dbReference>
<dbReference type="Pfam" id="PF01055">
    <property type="entry name" value="Glyco_hydro_31_2nd"/>
    <property type="match status" value="1"/>
</dbReference>
<proteinExistence type="inferred from homology"/>
<dbReference type="SUPFAM" id="SSF51011">
    <property type="entry name" value="Glycosyl hydrolase domain"/>
    <property type="match status" value="1"/>
</dbReference>
<evidence type="ECO:0000256" key="8">
    <source>
        <dbReference type="PROSITE-ProRule" id="PRU00779"/>
    </source>
</evidence>
<dbReference type="PROSITE" id="PS00707">
    <property type="entry name" value="GLYCOSYL_HYDROL_F31_2"/>
    <property type="match status" value="1"/>
</dbReference>
<evidence type="ECO:0000256" key="7">
    <source>
        <dbReference type="ARBA" id="ARBA00023295"/>
    </source>
</evidence>
<dbReference type="InterPro" id="IPR000322">
    <property type="entry name" value="Glyco_hydro_31_TIM"/>
</dbReference>
<evidence type="ECO:0000256" key="5">
    <source>
        <dbReference type="ARBA" id="ARBA00023157"/>
    </source>
</evidence>
<dbReference type="CDD" id="cd14752">
    <property type="entry name" value="GH31_N"/>
    <property type="match status" value="1"/>
</dbReference>
<dbReference type="Proteomes" id="UP000663872">
    <property type="component" value="Unassembled WGS sequence"/>
</dbReference>
<keyword evidence="7 9" id="KW-0326">Glycosidase</keyword>
<dbReference type="PANTHER" id="PTHR22762">
    <property type="entry name" value="ALPHA-GLUCOSIDASE"/>
    <property type="match status" value="1"/>
</dbReference>
<dbReference type="InterPro" id="IPR044913">
    <property type="entry name" value="P_trefoil_dom_sf"/>
</dbReference>
<keyword evidence="5" id="KW-1015">Disulfide bond</keyword>
<dbReference type="AlphaFoldDB" id="A0A818V6L0"/>
<protein>
    <recommendedName>
        <fullName evidence="11">P-type domain-containing protein</fullName>
    </recommendedName>
</protein>
<evidence type="ECO:0000256" key="2">
    <source>
        <dbReference type="ARBA" id="ARBA00007806"/>
    </source>
</evidence>
<keyword evidence="4" id="KW-0472">Membrane</keyword>
<dbReference type="PROSITE" id="PS51448">
    <property type="entry name" value="P_TREFOIL_2"/>
    <property type="match status" value="1"/>
</dbReference>
<dbReference type="InterPro" id="IPR030458">
    <property type="entry name" value="Glyco_hydro_31_AS"/>
</dbReference>
<organism evidence="12 13">
    <name type="scientific">Rotaria socialis</name>
    <dbReference type="NCBI Taxonomy" id="392032"/>
    <lineage>
        <taxon>Eukaryota</taxon>
        <taxon>Metazoa</taxon>
        <taxon>Spiralia</taxon>
        <taxon>Gnathifera</taxon>
        <taxon>Rotifera</taxon>
        <taxon>Eurotatoria</taxon>
        <taxon>Bdelloidea</taxon>
        <taxon>Philodinida</taxon>
        <taxon>Philodinidae</taxon>
        <taxon>Rotaria</taxon>
    </lineage>
</organism>
<accession>A0A818V6L0</accession>
<keyword evidence="6" id="KW-0325">Glycoprotein</keyword>
<dbReference type="InterPro" id="IPR017957">
    <property type="entry name" value="P_trefoil_CS"/>
</dbReference>
<dbReference type="InterPro" id="IPR000519">
    <property type="entry name" value="P_trefoil_dom"/>
</dbReference>
<feature type="domain" description="P-type" evidence="11">
    <location>
        <begin position="22"/>
        <end position="82"/>
    </location>
</feature>
<dbReference type="Pfam" id="PF21365">
    <property type="entry name" value="Glyco_hydro_31_3rd"/>
    <property type="match status" value="1"/>
</dbReference>
<comment type="caution">
    <text evidence="12">The sequence shown here is derived from an EMBL/GenBank/DDBJ whole genome shotgun (WGS) entry which is preliminary data.</text>
</comment>
<dbReference type="InterPro" id="IPR048395">
    <property type="entry name" value="Glyco_hydro_31_C"/>
</dbReference>
<keyword evidence="10" id="KW-0732">Signal</keyword>
<dbReference type="SMART" id="SM00018">
    <property type="entry name" value="PD"/>
    <property type="match status" value="1"/>
</dbReference>
<dbReference type="GO" id="GO:0005975">
    <property type="term" value="P:carbohydrate metabolic process"/>
    <property type="evidence" value="ECO:0007669"/>
    <property type="project" value="InterPro"/>
</dbReference>
<keyword evidence="3 9" id="KW-0378">Hydrolase</keyword>
<evidence type="ECO:0000256" key="3">
    <source>
        <dbReference type="ARBA" id="ARBA00022801"/>
    </source>
</evidence>
<dbReference type="CDD" id="cd00111">
    <property type="entry name" value="Trefoil"/>
    <property type="match status" value="1"/>
</dbReference>
<gene>
    <name evidence="12" type="ORF">GRG538_LOCUS28791</name>
</gene>
<dbReference type="InterPro" id="IPR011013">
    <property type="entry name" value="Gal_mutarotase_sf_dom"/>
</dbReference>
<dbReference type="SUPFAM" id="SSF57492">
    <property type="entry name" value="Trefoil"/>
    <property type="match status" value="1"/>
</dbReference>
<dbReference type="Pfam" id="PF00088">
    <property type="entry name" value="Trefoil"/>
    <property type="match status" value="1"/>
</dbReference>
<dbReference type="EMBL" id="CAJNYT010005014">
    <property type="protein sequence ID" value="CAF3707781.1"/>
    <property type="molecule type" value="Genomic_DNA"/>
</dbReference>
<dbReference type="Gene3D" id="2.60.40.1180">
    <property type="entry name" value="Golgi alpha-mannosidase II"/>
    <property type="match status" value="2"/>
</dbReference>
<dbReference type="SUPFAM" id="SSF74650">
    <property type="entry name" value="Galactose mutarotase-like"/>
    <property type="match status" value="1"/>
</dbReference>
<evidence type="ECO:0000259" key="11">
    <source>
        <dbReference type="PROSITE" id="PS51448"/>
    </source>
</evidence>
<name>A0A818V6L0_9BILA</name>
<comment type="similarity">
    <text evidence="2 9">Belongs to the glycosyl hydrolase 31 family.</text>
</comment>
<dbReference type="PROSITE" id="PS00025">
    <property type="entry name" value="P_TREFOIL_1"/>
    <property type="match status" value="1"/>
</dbReference>